<feature type="domain" description="Sdz-33 F-box" evidence="1">
    <location>
        <begin position="131"/>
        <end position="196"/>
    </location>
</feature>
<dbReference type="Pfam" id="PF07735">
    <property type="entry name" value="FBA_2"/>
    <property type="match status" value="1"/>
</dbReference>
<proteinExistence type="predicted"/>
<gene>
    <name evidence="2" type="ORF">CAEBREN_16715</name>
</gene>
<dbReference type="FunCoup" id="G0MR17">
    <property type="interactions" value="933"/>
</dbReference>
<dbReference type="HOGENOM" id="CLU_028840_3_0_1"/>
<reference evidence="3" key="1">
    <citation type="submission" date="2011-07" db="EMBL/GenBank/DDBJ databases">
        <authorList>
            <consortium name="Caenorhabditis brenneri Sequencing and Analysis Consortium"/>
            <person name="Wilson R.K."/>
        </authorList>
    </citation>
    <scope>NUCLEOTIDE SEQUENCE [LARGE SCALE GENOMIC DNA]</scope>
    <source>
        <strain evidence="3">PB2801</strain>
    </source>
</reference>
<dbReference type="AlphaFoldDB" id="G0MR17"/>
<keyword evidence="3" id="KW-1185">Reference proteome</keyword>
<dbReference type="InParanoid" id="G0MR17"/>
<organism evidence="3">
    <name type="scientific">Caenorhabditis brenneri</name>
    <name type="common">Nematode worm</name>
    <dbReference type="NCBI Taxonomy" id="135651"/>
    <lineage>
        <taxon>Eukaryota</taxon>
        <taxon>Metazoa</taxon>
        <taxon>Ecdysozoa</taxon>
        <taxon>Nematoda</taxon>
        <taxon>Chromadorea</taxon>
        <taxon>Rhabditida</taxon>
        <taxon>Rhabditina</taxon>
        <taxon>Rhabditomorpha</taxon>
        <taxon>Rhabditoidea</taxon>
        <taxon>Rhabditidae</taxon>
        <taxon>Peloderinae</taxon>
        <taxon>Caenorhabditis</taxon>
    </lineage>
</organism>
<accession>G0MR17</accession>
<dbReference type="Proteomes" id="UP000008068">
    <property type="component" value="Unassembled WGS sequence"/>
</dbReference>
<dbReference type="InterPro" id="IPR012885">
    <property type="entry name" value="F-box_Sdz-33"/>
</dbReference>
<dbReference type="OrthoDB" id="5907071at2759"/>
<dbReference type="eggNOG" id="ENOG502TJQU">
    <property type="taxonomic scope" value="Eukaryota"/>
</dbReference>
<dbReference type="OMA" id="VNENCHI"/>
<evidence type="ECO:0000313" key="3">
    <source>
        <dbReference type="Proteomes" id="UP000008068"/>
    </source>
</evidence>
<name>G0MR17_CAEBE</name>
<protein>
    <recommendedName>
        <fullName evidence="1">Sdz-33 F-box domain-containing protein</fullName>
    </recommendedName>
</protein>
<dbReference type="EMBL" id="GL379808">
    <property type="protein sequence ID" value="EGT41996.1"/>
    <property type="molecule type" value="Genomic_DNA"/>
</dbReference>
<evidence type="ECO:0000313" key="2">
    <source>
        <dbReference type="EMBL" id="EGT41996.1"/>
    </source>
</evidence>
<sequence length="262" mass="31172">MADYGVCFTNRKFIWVYTLTSNESEDDKITTKGEKVEELRKYTDNKLESLKKICCCIREIFGFDFDCFDFHMEQDSHQNRLITDWLKSVQESVRGAGLHSYERNQNNLKYFLKNVKITKLLEISPIVNENCHIDLPQNLEYLSIKNVNFVKLGQILKMNCKNIILENTNLTNHDAFVFLKKWISMKWNLNLEYFQIGVDSPSISAILQDLPYIFGDDWRFEERDIVNRILNHDKKIIRKDGKIAQLFFRREFSKMVMEMHVQ</sequence>
<dbReference type="PANTHER" id="PTHR21503">
    <property type="entry name" value="F-BOX-CONTAINING HYPOTHETICAL PROTEIN C.ELEGANS"/>
    <property type="match status" value="1"/>
</dbReference>
<evidence type="ECO:0000259" key="1">
    <source>
        <dbReference type="Pfam" id="PF07735"/>
    </source>
</evidence>